<evidence type="ECO:0000313" key="2">
    <source>
        <dbReference type="Proteomes" id="UP000609651"/>
    </source>
</evidence>
<name>A0ABX1VDX0_9PLAN</name>
<accession>A0ABX1VDX0</accession>
<dbReference type="EMBL" id="WTPX01000071">
    <property type="protein sequence ID" value="NNJ26289.1"/>
    <property type="molecule type" value="Genomic_DNA"/>
</dbReference>
<keyword evidence="2" id="KW-1185">Reference proteome</keyword>
<proteinExistence type="predicted"/>
<evidence type="ECO:0000313" key="1">
    <source>
        <dbReference type="EMBL" id="NNJ26289.1"/>
    </source>
</evidence>
<organism evidence="1 2">
    <name type="scientific">Alienimonas chondri</name>
    <dbReference type="NCBI Taxonomy" id="2681879"/>
    <lineage>
        <taxon>Bacteria</taxon>
        <taxon>Pseudomonadati</taxon>
        <taxon>Planctomycetota</taxon>
        <taxon>Planctomycetia</taxon>
        <taxon>Planctomycetales</taxon>
        <taxon>Planctomycetaceae</taxon>
        <taxon>Alienimonas</taxon>
    </lineage>
</organism>
<comment type="caution">
    <text evidence="1">The sequence shown here is derived from an EMBL/GenBank/DDBJ whole genome shotgun (WGS) entry which is preliminary data.</text>
</comment>
<protein>
    <submittedName>
        <fullName evidence="1">Uncharacterized protein</fullName>
    </submittedName>
</protein>
<gene>
    <name evidence="1" type="ORF">LzC2_23710</name>
</gene>
<reference evidence="1 2" key="1">
    <citation type="journal article" date="2020" name="Syst. Appl. Microbiol.">
        <title>Alienimonas chondri sp. nov., a novel planctomycete isolated from the biofilm of the red alga Chondrus crispus.</title>
        <authorList>
            <person name="Vitorino I."/>
            <person name="Albuquerque L."/>
            <person name="Wiegand S."/>
            <person name="Kallscheuer N."/>
            <person name="da Costa M.S."/>
            <person name="Lobo-da-Cunha A."/>
            <person name="Jogler C."/>
            <person name="Lage O.M."/>
        </authorList>
    </citation>
    <scope>NUCLEOTIDE SEQUENCE [LARGE SCALE GENOMIC DNA]</scope>
    <source>
        <strain evidence="1 2">LzC2</strain>
    </source>
</reference>
<sequence length="102" mass="11060">MGVAAAGCLIAAAVVYVTRPDQTLWWAGAMRVGIVMGALWFALPGRGQSAAWASWDWKAVGFVALCGLLSFRAPQIGVPLLAGWWFWRWLKSVPPTSLTADR</sequence>
<dbReference type="Proteomes" id="UP000609651">
    <property type="component" value="Unassembled WGS sequence"/>
</dbReference>